<organism evidence="3 4">
    <name type="scientific">Alkalimonas mucilaginosa</name>
    <dbReference type="NCBI Taxonomy" id="3057676"/>
    <lineage>
        <taxon>Bacteria</taxon>
        <taxon>Pseudomonadati</taxon>
        <taxon>Pseudomonadota</taxon>
        <taxon>Gammaproteobacteria</taxon>
        <taxon>Alkalimonas</taxon>
    </lineage>
</organism>
<comment type="caution">
    <text evidence="3">The sequence shown here is derived from an EMBL/GenBank/DDBJ whole genome shotgun (WGS) entry which is preliminary data.</text>
</comment>
<keyword evidence="1" id="KW-0472">Membrane</keyword>
<feature type="domain" description="DUF418" evidence="2">
    <location>
        <begin position="21"/>
        <end position="58"/>
    </location>
</feature>
<evidence type="ECO:0000313" key="4">
    <source>
        <dbReference type="Proteomes" id="UP001339167"/>
    </source>
</evidence>
<evidence type="ECO:0000313" key="3">
    <source>
        <dbReference type="EMBL" id="MEE2025065.1"/>
    </source>
</evidence>
<dbReference type="InterPro" id="IPR007349">
    <property type="entry name" value="DUF418"/>
</dbReference>
<dbReference type="InterPro" id="IPR052529">
    <property type="entry name" value="Bact_Transport_Assoc"/>
</dbReference>
<dbReference type="PANTHER" id="PTHR30590:SF2">
    <property type="entry name" value="INNER MEMBRANE PROTEIN"/>
    <property type="match status" value="1"/>
</dbReference>
<evidence type="ECO:0000256" key="1">
    <source>
        <dbReference type="SAM" id="Phobius"/>
    </source>
</evidence>
<proteinExistence type="predicted"/>
<name>A0ABU7JHD9_9GAMM</name>
<keyword evidence="1" id="KW-0812">Transmembrane</keyword>
<sequence length="64" mass="7959">MRWPGCPLPLYKASSIRCFPYCLALLLYGLQLWFSHWWLLRYRYGPMEWLWRLLTYGKRQAFQI</sequence>
<evidence type="ECO:0000259" key="2">
    <source>
        <dbReference type="Pfam" id="PF04235"/>
    </source>
</evidence>
<gene>
    <name evidence="3" type="ORF">QWF21_12500</name>
</gene>
<reference evidence="3 4" key="1">
    <citation type="submission" date="2023-06" db="EMBL/GenBank/DDBJ databases">
        <title>Alkalimonas sp., MEB004 an alkaliphilic bacterium isolated from Lonar Lake, India.</title>
        <authorList>
            <person name="Joshi A."/>
            <person name="Thite S."/>
        </authorList>
    </citation>
    <scope>NUCLEOTIDE SEQUENCE [LARGE SCALE GENOMIC DNA]</scope>
    <source>
        <strain evidence="3 4">MEB004</strain>
    </source>
</reference>
<dbReference type="PANTHER" id="PTHR30590">
    <property type="entry name" value="INNER MEMBRANE PROTEIN"/>
    <property type="match status" value="1"/>
</dbReference>
<keyword evidence="1" id="KW-1133">Transmembrane helix</keyword>
<protein>
    <submittedName>
        <fullName evidence="3">DUF418 domain-containing protein</fullName>
    </submittedName>
</protein>
<keyword evidence="4" id="KW-1185">Reference proteome</keyword>
<dbReference type="RefSeq" id="WP_330088387.1">
    <property type="nucleotide sequence ID" value="NZ_JAUGZK010000009.1"/>
</dbReference>
<dbReference type="Proteomes" id="UP001339167">
    <property type="component" value="Unassembled WGS sequence"/>
</dbReference>
<dbReference type="EMBL" id="JAUGZK010000009">
    <property type="protein sequence ID" value="MEE2025065.1"/>
    <property type="molecule type" value="Genomic_DNA"/>
</dbReference>
<accession>A0ABU7JHD9</accession>
<dbReference type="Pfam" id="PF04235">
    <property type="entry name" value="DUF418"/>
    <property type="match status" value="1"/>
</dbReference>
<feature type="transmembrane region" description="Helical" evidence="1">
    <location>
        <begin position="21"/>
        <end position="40"/>
    </location>
</feature>